<dbReference type="AlphaFoldDB" id="A0A376D900"/>
<accession>A0A376D900</accession>
<protein>
    <recommendedName>
        <fullName evidence="4">DUF4391 domain-containing protein</fullName>
    </recommendedName>
</protein>
<evidence type="ECO:0000313" key="2">
    <source>
        <dbReference type="EMBL" id="STC84968.1"/>
    </source>
</evidence>
<dbReference type="Proteomes" id="UP000255248">
    <property type="component" value="Unassembled WGS sequence"/>
</dbReference>
<keyword evidence="1" id="KW-0175">Coiled coil</keyword>
<sequence>MSDMGLGLPQFEAFLEGLNVPNSCVLNKPLFKKMFQEHADLDAKDKKALKDDVDKIRWLYTLKPSTINIVPFSDDLRDYGELAFLHVELSTTKSAERIGQLINRAIPYPLVIFFVHAENKGTEGTSDSDSNVREKQPDKEQLAICLADKRINRADQAKWVIEELQLSPWLRLGCKTQSEQAFFNSLNFTSLPHSNFWQFYQAFMCRVQALQCAEVSGRFCLVDGLVNGEAAEQQRQQLQHYRQIEQDIKKLRAQIKQAEFSQQVVLNTQIKQQEQRLRQIAETL</sequence>
<gene>
    <name evidence="2" type="ORF">NCTC12121_00711</name>
</gene>
<dbReference type="RefSeq" id="WP_001568524.1">
    <property type="nucleotide sequence ID" value="NZ_CP065626.1"/>
</dbReference>
<organism evidence="2 3">
    <name type="scientific">Edwardsiella hoshinae</name>
    <dbReference type="NCBI Taxonomy" id="93378"/>
    <lineage>
        <taxon>Bacteria</taxon>
        <taxon>Pseudomonadati</taxon>
        <taxon>Pseudomonadota</taxon>
        <taxon>Gammaproteobacteria</taxon>
        <taxon>Enterobacterales</taxon>
        <taxon>Hafniaceae</taxon>
        <taxon>Edwardsiella</taxon>
    </lineage>
</organism>
<evidence type="ECO:0000256" key="1">
    <source>
        <dbReference type="SAM" id="Coils"/>
    </source>
</evidence>
<proteinExistence type="predicted"/>
<reference evidence="2 3" key="1">
    <citation type="submission" date="2018-06" db="EMBL/GenBank/DDBJ databases">
        <authorList>
            <consortium name="Pathogen Informatics"/>
            <person name="Doyle S."/>
        </authorList>
    </citation>
    <scope>NUCLEOTIDE SEQUENCE [LARGE SCALE GENOMIC DNA]</scope>
    <source>
        <strain evidence="2 3">NCTC12121</strain>
    </source>
</reference>
<evidence type="ECO:0000313" key="3">
    <source>
        <dbReference type="Proteomes" id="UP000255248"/>
    </source>
</evidence>
<name>A0A376D900_9GAMM</name>
<feature type="coiled-coil region" evidence="1">
    <location>
        <begin position="234"/>
        <end position="261"/>
    </location>
</feature>
<dbReference type="EMBL" id="UFXZ01000001">
    <property type="protein sequence ID" value="STC84968.1"/>
    <property type="molecule type" value="Genomic_DNA"/>
</dbReference>
<dbReference type="Pfam" id="PF14335">
    <property type="entry name" value="DUF4391"/>
    <property type="match status" value="1"/>
</dbReference>
<dbReference type="OrthoDB" id="9805811at2"/>
<evidence type="ECO:0008006" key="4">
    <source>
        <dbReference type="Google" id="ProtNLM"/>
    </source>
</evidence>
<dbReference type="InterPro" id="IPR025503">
    <property type="entry name" value="DUF4391"/>
</dbReference>